<dbReference type="Gene3D" id="6.10.250.2430">
    <property type="match status" value="1"/>
</dbReference>
<evidence type="ECO:0000256" key="7">
    <source>
        <dbReference type="ARBA" id="ARBA00025911"/>
    </source>
</evidence>
<dbReference type="PROSITE" id="PS00686">
    <property type="entry name" value="NFYA_HAP2_1"/>
    <property type="match status" value="1"/>
</dbReference>
<dbReference type="SMART" id="SM00521">
    <property type="entry name" value="CBF"/>
    <property type="match status" value="1"/>
</dbReference>
<comment type="subunit">
    <text evidence="7">Heterotrimeric transcription factor composed of three components, NF-YA, NF-YB and NF-YC. NF-YB and NF-YC must interact and dimerize for NF-YA association and DNA binding.</text>
</comment>
<comment type="function">
    <text evidence="8">Component of the sequence-specific heterotrimeric transcription factor (NF-Y) which specifically recognizes a 5'-CCAAT-3' box motif found in the promoters of its target genes.</text>
</comment>
<feature type="non-terminal residue" evidence="9">
    <location>
        <position position="56"/>
    </location>
</feature>
<evidence type="ECO:0000256" key="3">
    <source>
        <dbReference type="ARBA" id="ARBA00023125"/>
    </source>
</evidence>
<proteinExistence type="inferred from homology"/>
<protein>
    <recommendedName>
        <fullName evidence="8">Nuclear transcription factor Y subunit</fullName>
    </recommendedName>
</protein>
<keyword evidence="5 8" id="KW-0804">Transcription</keyword>
<evidence type="ECO:0000256" key="6">
    <source>
        <dbReference type="ARBA" id="ARBA00023242"/>
    </source>
</evidence>
<reference evidence="9" key="1">
    <citation type="submission" date="2022-03" db="EMBL/GenBank/DDBJ databases">
        <title>A functionally conserved STORR gene fusion in Papaver species that diverged 16.8 million years ago.</title>
        <authorList>
            <person name="Catania T."/>
        </authorList>
    </citation>
    <scope>NUCLEOTIDE SEQUENCE</scope>
    <source>
        <strain evidence="9">S-191538</strain>
    </source>
</reference>
<dbReference type="GO" id="GO:0003700">
    <property type="term" value="F:DNA-binding transcription factor activity"/>
    <property type="evidence" value="ECO:0007669"/>
    <property type="project" value="UniProtKB-UniRule"/>
</dbReference>
<evidence type="ECO:0000256" key="2">
    <source>
        <dbReference type="ARBA" id="ARBA00023015"/>
    </source>
</evidence>
<dbReference type="PANTHER" id="PTHR12632">
    <property type="entry name" value="TRANSCRIPTION FACTOR NF-Y ALPHA-RELATED"/>
    <property type="match status" value="1"/>
</dbReference>
<keyword evidence="10" id="KW-1185">Reference proteome</keyword>
<keyword evidence="3 8" id="KW-0238">DNA-binding</keyword>
<dbReference type="InterPro" id="IPR018362">
    <property type="entry name" value="CCAAT-binding_factor_CS"/>
</dbReference>
<feature type="non-terminal residue" evidence="9">
    <location>
        <position position="1"/>
    </location>
</feature>
<comment type="caution">
    <text evidence="9">The sequence shown here is derived from an EMBL/GenBank/DDBJ whole genome shotgun (WGS) entry which is preliminary data.</text>
</comment>
<comment type="subcellular location">
    <subcellularLocation>
        <location evidence="1 8">Nucleus</location>
    </subcellularLocation>
</comment>
<name>A0AA41RXW6_PAPNU</name>
<accession>A0AA41RXW6</accession>
<evidence type="ECO:0000313" key="9">
    <source>
        <dbReference type="EMBL" id="MCL7026502.1"/>
    </source>
</evidence>
<keyword evidence="2 8" id="KW-0805">Transcription regulation</keyword>
<evidence type="ECO:0000313" key="10">
    <source>
        <dbReference type="Proteomes" id="UP001177140"/>
    </source>
</evidence>
<dbReference type="InterPro" id="IPR001289">
    <property type="entry name" value="NFYA"/>
</dbReference>
<organism evidence="9 10">
    <name type="scientific">Papaver nudicaule</name>
    <name type="common">Iceland poppy</name>
    <dbReference type="NCBI Taxonomy" id="74823"/>
    <lineage>
        <taxon>Eukaryota</taxon>
        <taxon>Viridiplantae</taxon>
        <taxon>Streptophyta</taxon>
        <taxon>Embryophyta</taxon>
        <taxon>Tracheophyta</taxon>
        <taxon>Spermatophyta</taxon>
        <taxon>Magnoliopsida</taxon>
        <taxon>Ranunculales</taxon>
        <taxon>Papaveraceae</taxon>
        <taxon>Papaveroideae</taxon>
        <taxon>Papaver</taxon>
    </lineage>
</organism>
<evidence type="ECO:0000256" key="5">
    <source>
        <dbReference type="ARBA" id="ARBA00023163"/>
    </source>
</evidence>
<comment type="similarity">
    <text evidence="8">Belongs to the NFYA/HAP2 subunit family.</text>
</comment>
<dbReference type="EMBL" id="JAJJMA010057539">
    <property type="protein sequence ID" value="MCL7026502.1"/>
    <property type="molecule type" value="Genomic_DNA"/>
</dbReference>
<dbReference type="GO" id="GO:0003677">
    <property type="term" value="F:DNA binding"/>
    <property type="evidence" value="ECO:0007669"/>
    <property type="project" value="UniProtKB-KW"/>
</dbReference>
<dbReference type="Proteomes" id="UP001177140">
    <property type="component" value="Unassembled WGS sequence"/>
</dbReference>
<keyword evidence="4" id="KW-0010">Activator</keyword>
<dbReference type="PROSITE" id="PS51152">
    <property type="entry name" value="NFYA_HAP2_2"/>
    <property type="match status" value="1"/>
</dbReference>
<gene>
    <name evidence="9" type="ORF">MKW94_011754</name>
</gene>
<keyword evidence="6 8" id="KW-0539">Nucleus</keyword>
<evidence type="ECO:0000256" key="1">
    <source>
        <dbReference type="ARBA" id="ARBA00004123"/>
    </source>
</evidence>
<dbReference type="AlphaFoldDB" id="A0AA41RXW6"/>
<sequence length="56" mass="6509">IHPQIMSVAAARVPLPLELAENEPMFVNAKQYRAILRRRQSRAKLEAQNKLIKDRK</sequence>
<evidence type="ECO:0000256" key="4">
    <source>
        <dbReference type="ARBA" id="ARBA00023159"/>
    </source>
</evidence>
<dbReference type="Pfam" id="PF02045">
    <property type="entry name" value="CBFB_NFYA"/>
    <property type="match status" value="1"/>
</dbReference>
<dbReference type="GO" id="GO:0016602">
    <property type="term" value="C:CCAAT-binding factor complex"/>
    <property type="evidence" value="ECO:0007669"/>
    <property type="project" value="InterPro"/>
</dbReference>
<evidence type="ECO:0000256" key="8">
    <source>
        <dbReference type="RuleBase" id="RU367155"/>
    </source>
</evidence>